<protein>
    <submittedName>
        <fullName evidence="1">Uncharacterized protein</fullName>
    </submittedName>
</protein>
<evidence type="ECO:0000313" key="1">
    <source>
        <dbReference type="EMBL" id="SVE42734.1"/>
    </source>
</evidence>
<name>A0A383DEH6_9ZZZZ</name>
<dbReference type="EMBL" id="UINC01216551">
    <property type="protein sequence ID" value="SVE42734.1"/>
    <property type="molecule type" value="Genomic_DNA"/>
</dbReference>
<accession>A0A383DEH6</accession>
<organism evidence="1">
    <name type="scientific">marine metagenome</name>
    <dbReference type="NCBI Taxonomy" id="408172"/>
    <lineage>
        <taxon>unclassified sequences</taxon>
        <taxon>metagenomes</taxon>
        <taxon>ecological metagenomes</taxon>
    </lineage>
</organism>
<gene>
    <name evidence="1" type="ORF">METZ01_LOCUS495588</name>
</gene>
<proteinExistence type="predicted"/>
<sequence length="158" mass="18670">MKAEYLDMAVRMASGGSQPLRETIRHSRQFLRGVTDFDNHGNYAWKKGEYAKNSYEFSENAWPHRELKNYNKVLHGEHIIPLKMVFDRWLELIDAGYSLGQQRSFLERHLIVVWITIAEQQRLDRELGLRTKMPEGWSWGDDTHARLRVAGINPMRRM</sequence>
<reference evidence="1" key="1">
    <citation type="submission" date="2018-05" db="EMBL/GenBank/DDBJ databases">
        <authorList>
            <person name="Lanie J.A."/>
            <person name="Ng W.-L."/>
            <person name="Kazmierczak K.M."/>
            <person name="Andrzejewski T.M."/>
            <person name="Davidsen T.M."/>
            <person name="Wayne K.J."/>
            <person name="Tettelin H."/>
            <person name="Glass J.I."/>
            <person name="Rusch D."/>
            <person name="Podicherti R."/>
            <person name="Tsui H.-C.T."/>
            <person name="Winkler M.E."/>
        </authorList>
    </citation>
    <scope>NUCLEOTIDE SEQUENCE</scope>
</reference>
<dbReference type="AlphaFoldDB" id="A0A383DEH6"/>